<name>A0A2P4SQ35_BAMTH</name>
<evidence type="ECO:0000313" key="2">
    <source>
        <dbReference type="EMBL" id="POI26181.1"/>
    </source>
</evidence>
<reference evidence="2 3" key="1">
    <citation type="submission" date="2018-01" db="EMBL/GenBank/DDBJ databases">
        <title>Comparison of the Chinese Bamboo Partridge and Red Junglefowl genome sequences highlights the importance of demography in genome evolution.</title>
        <authorList>
            <person name="Tiley G.P."/>
            <person name="Kimball R.T."/>
            <person name="Braun E.L."/>
            <person name="Burleigh J.G."/>
        </authorList>
    </citation>
    <scope>NUCLEOTIDE SEQUENCE [LARGE SCALE GENOMIC DNA]</scope>
    <source>
        <strain evidence="2">RTK389</strain>
        <tissue evidence="2">Blood</tissue>
    </source>
</reference>
<feature type="compositionally biased region" description="Low complexity" evidence="1">
    <location>
        <begin position="11"/>
        <end position="22"/>
    </location>
</feature>
<feature type="region of interest" description="Disordered" evidence="1">
    <location>
        <begin position="166"/>
        <end position="343"/>
    </location>
</feature>
<organism evidence="2 3">
    <name type="scientific">Bambusicola thoracicus</name>
    <name type="common">Chinese bamboo-partridge</name>
    <name type="synonym">Perdix thoracica</name>
    <dbReference type="NCBI Taxonomy" id="9083"/>
    <lineage>
        <taxon>Eukaryota</taxon>
        <taxon>Metazoa</taxon>
        <taxon>Chordata</taxon>
        <taxon>Craniata</taxon>
        <taxon>Vertebrata</taxon>
        <taxon>Euteleostomi</taxon>
        <taxon>Archelosauria</taxon>
        <taxon>Archosauria</taxon>
        <taxon>Dinosauria</taxon>
        <taxon>Saurischia</taxon>
        <taxon>Theropoda</taxon>
        <taxon>Coelurosauria</taxon>
        <taxon>Aves</taxon>
        <taxon>Neognathae</taxon>
        <taxon>Galloanserae</taxon>
        <taxon>Galliformes</taxon>
        <taxon>Phasianidae</taxon>
        <taxon>Perdicinae</taxon>
        <taxon>Bambusicola</taxon>
    </lineage>
</organism>
<feature type="compositionally biased region" description="Low complexity" evidence="1">
    <location>
        <begin position="178"/>
        <end position="197"/>
    </location>
</feature>
<sequence>MEFKIPPHFQAAPSSPSATLPSRFPPASTFPTDFPPAPKPAGSSSRVRPHEANISIPTSLPNEAHSELPSPARELSPTVPETPERVSPHASITGLPPARRGMEEASRSALHPAMLFCFDSFAASLFLFAEGGSDAERRRPRFAPCTFFSAAAAAAARASIFPAGLSGVSGRRASLPTSAPRVPRPRGSAPGAGCGARPPAPFPPGSRSARAASGRGDDGFAQPVAYFHRNDRSRRNPTPNLRTSRGARRGFPRAEPLRDSRHPERETRPRADRPFHPPGPRRQKTPRGLFGPGRQQVRRAPRLPAATGETEARRRPPAAKLSALPPRRAGPDCGTHRRQPPRR</sequence>
<feature type="region of interest" description="Disordered" evidence="1">
    <location>
        <begin position="1"/>
        <end position="100"/>
    </location>
</feature>
<feature type="compositionally biased region" description="Low complexity" evidence="1">
    <location>
        <begin position="205"/>
        <end position="214"/>
    </location>
</feature>
<feature type="compositionally biased region" description="Basic and acidic residues" evidence="1">
    <location>
        <begin position="255"/>
        <end position="275"/>
    </location>
</feature>
<dbReference type="AlphaFoldDB" id="A0A2P4SQ35"/>
<evidence type="ECO:0000313" key="3">
    <source>
        <dbReference type="Proteomes" id="UP000237246"/>
    </source>
</evidence>
<gene>
    <name evidence="2" type="ORF">CIB84_010069</name>
</gene>
<comment type="caution">
    <text evidence="2">The sequence shown here is derived from an EMBL/GenBank/DDBJ whole genome shotgun (WGS) entry which is preliminary data.</text>
</comment>
<dbReference type="EMBL" id="PPHD01030116">
    <property type="protein sequence ID" value="POI26181.1"/>
    <property type="molecule type" value="Genomic_DNA"/>
</dbReference>
<protein>
    <submittedName>
        <fullName evidence="2">Uncharacterized protein</fullName>
    </submittedName>
</protein>
<dbReference type="Proteomes" id="UP000237246">
    <property type="component" value="Unassembled WGS sequence"/>
</dbReference>
<keyword evidence="3" id="KW-1185">Reference proteome</keyword>
<feature type="non-terminal residue" evidence="2">
    <location>
        <position position="343"/>
    </location>
</feature>
<proteinExistence type="predicted"/>
<accession>A0A2P4SQ35</accession>
<evidence type="ECO:0000256" key="1">
    <source>
        <dbReference type="SAM" id="MobiDB-lite"/>
    </source>
</evidence>